<dbReference type="Proteomes" id="UP000824151">
    <property type="component" value="Unassembled WGS sequence"/>
</dbReference>
<evidence type="ECO:0000313" key="3">
    <source>
        <dbReference type="EMBL" id="HIW99419.1"/>
    </source>
</evidence>
<comment type="caution">
    <text evidence="3">The sequence shown here is derived from an EMBL/GenBank/DDBJ whole genome shotgun (WGS) entry which is preliminary data.</text>
</comment>
<name>A0A9D1S0Y6_9MICC</name>
<keyword evidence="2" id="KW-0812">Transmembrane</keyword>
<dbReference type="AlphaFoldDB" id="A0A9D1S0Y6"/>
<feature type="compositionally biased region" description="Acidic residues" evidence="1">
    <location>
        <begin position="1"/>
        <end position="11"/>
    </location>
</feature>
<feature type="region of interest" description="Disordered" evidence="1">
    <location>
        <begin position="1"/>
        <end position="42"/>
    </location>
</feature>
<proteinExistence type="predicted"/>
<keyword evidence="2" id="KW-1133">Transmembrane helix</keyword>
<evidence type="ECO:0000256" key="2">
    <source>
        <dbReference type="SAM" id="Phobius"/>
    </source>
</evidence>
<accession>A0A9D1S0Y6</accession>
<evidence type="ECO:0000256" key="1">
    <source>
        <dbReference type="SAM" id="MobiDB-lite"/>
    </source>
</evidence>
<dbReference type="EMBL" id="DXGD01000169">
    <property type="protein sequence ID" value="HIW99419.1"/>
    <property type="molecule type" value="Genomic_DNA"/>
</dbReference>
<gene>
    <name evidence="3" type="ORF">H9871_04680</name>
</gene>
<feature type="compositionally biased region" description="Low complexity" evidence="1">
    <location>
        <begin position="12"/>
        <end position="32"/>
    </location>
</feature>
<feature type="transmembrane region" description="Helical" evidence="2">
    <location>
        <begin position="125"/>
        <end position="144"/>
    </location>
</feature>
<evidence type="ECO:0008006" key="5">
    <source>
        <dbReference type="Google" id="ProtNLM"/>
    </source>
</evidence>
<sequence length="169" mass="18188">MMRDEPDEPSTEEPSSAAEPSTASEHSTATERSAPDFSALRRRRVPVRRPGVAPSAEEVLLSPSRGHITPSSEATSRVRGLMRAQLRAALIVSIGFFAVMLAVGAGGVLFRDLATATLAGIPWEWLLPGAGFFPLLLVAGWWYVRTAERLERRFTASAEPGEVAGSNDD</sequence>
<keyword evidence="2" id="KW-0472">Membrane</keyword>
<organism evidence="3 4">
    <name type="scientific">Candidatus Nesterenkonia stercoripullorum</name>
    <dbReference type="NCBI Taxonomy" id="2838701"/>
    <lineage>
        <taxon>Bacteria</taxon>
        <taxon>Bacillati</taxon>
        <taxon>Actinomycetota</taxon>
        <taxon>Actinomycetes</taxon>
        <taxon>Micrococcales</taxon>
        <taxon>Micrococcaceae</taxon>
        <taxon>Nesterenkonia</taxon>
    </lineage>
</organism>
<feature type="transmembrane region" description="Helical" evidence="2">
    <location>
        <begin position="86"/>
        <end position="110"/>
    </location>
</feature>
<evidence type="ECO:0000313" key="4">
    <source>
        <dbReference type="Proteomes" id="UP000824151"/>
    </source>
</evidence>
<reference evidence="3" key="2">
    <citation type="submission" date="2021-04" db="EMBL/GenBank/DDBJ databases">
        <authorList>
            <person name="Gilroy R."/>
        </authorList>
    </citation>
    <scope>NUCLEOTIDE SEQUENCE</scope>
    <source>
        <strain evidence="3">ChiHejej3B27-3195</strain>
    </source>
</reference>
<protein>
    <recommendedName>
        <fullName evidence="5">DUF485 domain-containing protein</fullName>
    </recommendedName>
</protein>
<reference evidence="3" key="1">
    <citation type="journal article" date="2021" name="PeerJ">
        <title>Extensive microbial diversity within the chicken gut microbiome revealed by metagenomics and culture.</title>
        <authorList>
            <person name="Gilroy R."/>
            <person name="Ravi A."/>
            <person name="Getino M."/>
            <person name="Pursley I."/>
            <person name="Horton D.L."/>
            <person name="Alikhan N.F."/>
            <person name="Baker D."/>
            <person name="Gharbi K."/>
            <person name="Hall N."/>
            <person name="Watson M."/>
            <person name="Adriaenssens E.M."/>
            <person name="Foster-Nyarko E."/>
            <person name="Jarju S."/>
            <person name="Secka A."/>
            <person name="Antonio M."/>
            <person name="Oren A."/>
            <person name="Chaudhuri R.R."/>
            <person name="La Ragione R."/>
            <person name="Hildebrand F."/>
            <person name="Pallen M.J."/>
        </authorList>
    </citation>
    <scope>NUCLEOTIDE SEQUENCE</scope>
    <source>
        <strain evidence="3">ChiHejej3B27-3195</strain>
    </source>
</reference>